<evidence type="ECO:0000256" key="1">
    <source>
        <dbReference type="ARBA" id="ARBA00018672"/>
    </source>
</evidence>
<name>A0A2K9P4M1_9FIRM</name>
<dbReference type="SMART" id="SM00086">
    <property type="entry name" value="PAC"/>
    <property type="match status" value="2"/>
</dbReference>
<dbReference type="InterPro" id="IPR000160">
    <property type="entry name" value="GGDEF_dom"/>
</dbReference>
<feature type="domain" description="Response regulatory" evidence="4">
    <location>
        <begin position="5"/>
        <end position="122"/>
    </location>
</feature>
<dbReference type="SUPFAM" id="SSF52172">
    <property type="entry name" value="CheY-like"/>
    <property type="match status" value="1"/>
</dbReference>
<feature type="domain" description="PAC" evidence="6">
    <location>
        <begin position="592"/>
        <end position="643"/>
    </location>
</feature>
<dbReference type="InterPro" id="IPR001789">
    <property type="entry name" value="Sig_transdc_resp-reg_receiver"/>
</dbReference>
<feature type="domain" description="PAS" evidence="5">
    <location>
        <begin position="540"/>
        <end position="589"/>
    </location>
</feature>
<gene>
    <name evidence="9" type="ORF">B9O19_02063</name>
</gene>
<organism evidence="9 10">
    <name type="scientific">Monoglobus pectinilyticus</name>
    <dbReference type="NCBI Taxonomy" id="1981510"/>
    <lineage>
        <taxon>Bacteria</taxon>
        <taxon>Bacillati</taxon>
        <taxon>Bacillota</taxon>
        <taxon>Clostridia</taxon>
        <taxon>Monoglobales</taxon>
        <taxon>Monoglobaceae</taxon>
        <taxon>Monoglobus</taxon>
    </lineage>
</organism>
<dbReference type="Gene3D" id="3.30.450.40">
    <property type="match status" value="1"/>
</dbReference>
<evidence type="ECO:0000259" key="4">
    <source>
        <dbReference type="PROSITE" id="PS50110"/>
    </source>
</evidence>
<dbReference type="Pfam" id="PF00990">
    <property type="entry name" value="GGDEF"/>
    <property type="match status" value="1"/>
</dbReference>
<accession>A0A2K9P4M1</accession>
<dbReference type="InterPro" id="IPR000700">
    <property type="entry name" value="PAS-assoc_C"/>
</dbReference>
<dbReference type="Gene3D" id="3.40.50.2300">
    <property type="match status" value="1"/>
</dbReference>
<dbReference type="PROSITE" id="PS50113">
    <property type="entry name" value="PAC"/>
    <property type="match status" value="2"/>
</dbReference>
<dbReference type="Proteomes" id="UP000235589">
    <property type="component" value="Chromosome"/>
</dbReference>
<sequence length="1250" mass="143499">MNRDTILIVDDMEINRAILRNLFEQEYNLLEAENGEQALMMIRQYKDSLAAILLDLVMPVKDGYQVMSEMTQNGLMTKIPVIVITSVDSMENEVRAFDLGAADIIIKPFESHVVRRRVQNAVELNRHKMHLEEMVEEQAAKLRESRDVIMDTLSSIIEHRSVETGQHVLRIRMFTKVLLEEVMKCCPEYELNEHSIRVISEAAALHDIGKISIPDTILNKPGRLTKEEFDIMKTHTVKGCEILSGLDRVGDDEYLRYAYNICRYHHERWDGRGYPDGLKGDNTPICAQVVGIADAFDALTTDRVYKRAIEPEKAMTMILNGECGVFSPKTLECLKNVKASFFELAREYADGHSPKLDFAKSLSVPSPLHSGIDNMYAQDQIKYFAMLRYVDSTVFEIDLDSGIYHLVYQQNDDFQALKTGNSFEEAVINFVESSVHPNDRELVLDILKNQIDNFFSHGLIKSSTRYRVFHRASGKYVWYEAAAVRVNIENPKSHKALIVWRLIDEPSNIENMKPEKSGASVSKNLPAGILQCMNDQYFTVTYINEGFISLFGYSKEEIKEKFQNRYIDLVLPEDHIAVRHWFNEQLSLGSTQELEYRVKTKDGRTVWILDKSKRVVGEDGNEYLNCVLTDITQIKQSQEELRLTMERYRIIQDQTNDIIFEGDIESGEVKFSNNWKNKFGYEPISGNIFTQIKKLSHIFPDDIPALQKIMQKVIKGVPYAEAELRIAGAEGKYIWCRIRMTTQFDDSGKAVKAVGVILDIDSEKRRIQELSDRAQKDALTKLYNKETAVQIIQNRLERNNENKSYAMLIIDIDNFKQINDYYGHMFGDAILAESAFRLTETFNNGDIIARFGGDEFLVFIECSGGLAVIEEVAQRVVETFRNIYLSEFQKFGLTTSIGISIYPNDGTDFQGLFKRCDLALYHAKNNGKNQFAVYDDSSMMKSFGVYQKQVSAAGTQIDSDDSDNYNIDSIVPLAFQKLYESDDINEAINSILELVGRRYNVSRVYIFEDSEDGNYVSNTFEWCNDGIEPEIDNLQHISYERMGKNYRDNFDENGIFYCQDISDLSKELYNILLPQGIRSVLQCAVRDGEKFVGFVGFDDCVILRMWTKNQIDALIFISELLSTFLLKKRAQDRVISAARDLRMILDSQNSWIYVLDPHSYELKYINAKIQQIAPEAKLGMKCYRAFYNRDIPCEMCPMNGIKEDKNKTIEIYNPASNIWSMADASRIRWGNQDACLIACHNITDLKTDKN</sequence>
<dbReference type="InterPro" id="IPR052020">
    <property type="entry name" value="Cyclic_di-GMP/3'3'-cGAMP_PDE"/>
</dbReference>
<dbReference type="PANTHER" id="PTHR45228:SF1">
    <property type="entry name" value="CYCLIC DI-GMP PHOSPHODIESTERASE TM_0186"/>
    <property type="match status" value="1"/>
</dbReference>
<dbReference type="KEGG" id="mpec:B9O19_02063"/>
<dbReference type="InterPro" id="IPR001610">
    <property type="entry name" value="PAC"/>
</dbReference>
<dbReference type="Pfam" id="PF00072">
    <property type="entry name" value="Response_reg"/>
    <property type="match status" value="1"/>
</dbReference>
<dbReference type="CDD" id="cd01949">
    <property type="entry name" value="GGDEF"/>
    <property type="match status" value="1"/>
</dbReference>
<evidence type="ECO:0000313" key="10">
    <source>
        <dbReference type="Proteomes" id="UP000235589"/>
    </source>
</evidence>
<dbReference type="CDD" id="cd00077">
    <property type="entry name" value="HDc"/>
    <property type="match status" value="1"/>
</dbReference>
<evidence type="ECO:0000259" key="8">
    <source>
        <dbReference type="PROSITE" id="PS51832"/>
    </source>
</evidence>
<feature type="domain" description="PAC" evidence="6">
    <location>
        <begin position="720"/>
        <end position="772"/>
    </location>
</feature>
<keyword evidence="10" id="KW-1185">Reference proteome</keyword>
<dbReference type="CDD" id="cd00130">
    <property type="entry name" value="PAS"/>
    <property type="match status" value="2"/>
</dbReference>
<dbReference type="InterPro" id="IPR037522">
    <property type="entry name" value="HD_GYP_dom"/>
</dbReference>
<dbReference type="Gene3D" id="3.30.70.270">
    <property type="match status" value="1"/>
</dbReference>
<dbReference type="InterPro" id="IPR035965">
    <property type="entry name" value="PAS-like_dom_sf"/>
</dbReference>
<dbReference type="Gene3D" id="1.10.3210.10">
    <property type="entry name" value="Hypothetical protein af1432"/>
    <property type="match status" value="1"/>
</dbReference>
<evidence type="ECO:0000256" key="2">
    <source>
        <dbReference type="ARBA" id="ARBA00024867"/>
    </source>
</evidence>
<dbReference type="SMART" id="SM00471">
    <property type="entry name" value="HDc"/>
    <property type="match status" value="1"/>
</dbReference>
<dbReference type="RefSeq" id="WP_102366336.1">
    <property type="nucleotide sequence ID" value="NZ_CP020991.1"/>
</dbReference>
<dbReference type="PANTHER" id="PTHR45228">
    <property type="entry name" value="CYCLIC DI-GMP PHOSPHODIESTERASE TM_0186-RELATED"/>
    <property type="match status" value="1"/>
</dbReference>
<proteinExistence type="predicted"/>
<evidence type="ECO:0000259" key="5">
    <source>
        <dbReference type="PROSITE" id="PS50112"/>
    </source>
</evidence>
<evidence type="ECO:0000259" key="7">
    <source>
        <dbReference type="PROSITE" id="PS50887"/>
    </source>
</evidence>
<dbReference type="InterPro" id="IPR003607">
    <property type="entry name" value="HD/PDEase_dom"/>
</dbReference>
<dbReference type="NCBIfam" id="TIGR00254">
    <property type="entry name" value="GGDEF"/>
    <property type="match status" value="1"/>
</dbReference>
<dbReference type="NCBIfam" id="TIGR00229">
    <property type="entry name" value="sensory_box"/>
    <property type="match status" value="2"/>
</dbReference>
<evidence type="ECO:0000256" key="3">
    <source>
        <dbReference type="PROSITE-ProRule" id="PRU00169"/>
    </source>
</evidence>
<comment type="function">
    <text evidence="2">May play the central regulatory role in sporulation. It may be an element of the effector pathway responsible for the activation of sporulation genes in response to nutritional stress. Spo0A may act in concert with spo0H (a sigma factor) to control the expression of some genes that are critical to the sporulation process.</text>
</comment>
<dbReference type="PROSITE" id="PS50887">
    <property type="entry name" value="GGDEF"/>
    <property type="match status" value="1"/>
</dbReference>
<dbReference type="InterPro" id="IPR000014">
    <property type="entry name" value="PAS"/>
</dbReference>
<dbReference type="OrthoDB" id="9804747at2"/>
<dbReference type="SUPFAM" id="SSF55785">
    <property type="entry name" value="PYP-like sensor domain (PAS domain)"/>
    <property type="match status" value="2"/>
</dbReference>
<dbReference type="AlphaFoldDB" id="A0A2K9P4M1"/>
<dbReference type="Pfam" id="PF13487">
    <property type="entry name" value="HD_5"/>
    <property type="match status" value="1"/>
</dbReference>
<dbReference type="SMART" id="SM00091">
    <property type="entry name" value="PAS"/>
    <property type="match status" value="3"/>
</dbReference>
<dbReference type="SMART" id="SM00267">
    <property type="entry name" value="GGDEF"/>
    <property type="match status" value="1"/>
</dbReference>
<dbReference type="SUPFAM" id="SSF55781">
    <property type="entry name" value="GAF domain-like"/>
    <property type="match status" value="1"/>
</dbReference>
<dbReference type="PROSITE" id="PS51832">
    <property type="entry name" value="HD_GYP"/>
    <property type="match status" value="1"/>
</dbReference>
<dbReference type="SMART" id="SM00448">
    <property type="entry name" value="REC"/>
    <property type="match status" value="1"/>
</dbReference>
<evidence type="ECO:0000259" key="6">
    <source>
        <dbReference type="PROSITE" id="PS50113"/>
    </source>
</evidence>
<dbReference type="GO" id="GO:0000160">
    <property type="term" value="P:phosphorelay signal transduction system"/>
    <property type="evidence" value="ECO:0007669"/>
    <property type="project" value="InterPro"/>
</dbReference>
<dbReference type="InterPro" id="IPR029016">
    <property type="entry name" value="GAF-like_dom_sf"/>
</dbReference>
<dbReference type="EMBL" id="CP020991">
    <property type="protein sequence ID" value="AUO20205.1"/>
    <property type="molecule type" value="Genomic_DNA"/>
</dbReference>
<dbReference type="SUPFAM" id="SSF55073">
    <property type="entry name" value="Nucleotide cyclase"/>
    <property type="match status" value="1"/>
</dbReference>
<dbReference type="Gene3D" id="3.30.450.20">
    <property type="entry name" value="PAS domain"/>
    <property type="match status" value="2"/>
</dbReference>
<feature type="modified residue" description="4-aspartylphosphate" evidence="3">
    <location>
        <position position="55"/>
    </location>
</feature>
<dbReference type="PROSITE" id="PS50110">
    <property type="entry name" value="RESPONSE_REGULATORY"/>
    <property type="match status" value="1"/>
</dbReference>
<evidence type="ECO:0000313" key="9">
    <source>
        <dbReference type="EMBL" id="AUO20205.1"/>
    </source>
</evidence>
<protein>
    <recommendedName>
        <fullName evidence="1">Stage 0 sporulation protein A homolog</fullName>
    </recommendedName>
</protein>
<dbReference type="InterPro" id="IPR029787">
    <property type="entry name" value="Nucleotide_cyclase"/>
</dbReference>
<dbReference type="Pfam" id="PF08447">
    <property type="entry name" value="PAS_3"/>
    <property type="match status" value="2"/>
</dbReference>
<dbReference type="InterPro" id="IPR013655">
    <property type="entry name" value="PAS_fold_3"/>
</dbReference>
<feature type="domain" description="GGDEF" evidence="7">
    <location>
        <begin position="803"/>
        <end position="936"/>
    </location>
</feature>
<dbReference type="SUPFAM" id="SSF109604">
    <property type="entry name" value="HD-domain/PDEase-like"/>
    <property type="match status" value="1"/>
</dbReference>
<dbReference type="GeneID" id="98063436"/>
<dbReference type="PROSITE" id="PS50112">
    <property type="entry name" value="PAS"/>
    <property type="match status" value="1"/>
</dbReference>
<reference evidence="9 10" key="1">
    <citation type="submission" date="2017-04" db="EMBL/GenBank/DDBJ databases">
        <title>Monoglobus pectinilyticus 14 draft genome.</title>
        <authorList>
            <person name="Kim C."/>
            <person name="Rosendale D.I."/>
            <person name="Kelly W.J."/>
            <person name="Tannock G.W."/>
            <person name="Patchett M.L."/>
            <person name="Jordens J.Z."/>
        </authorList>
    </citation>
    <scope>NUCLEOTIDE SEQUENCE [LARGE SCALE GENOMIC DNA]</scope>
    <source>
        <strain evidence="9 10">14</strain>
    </source>
</reference>
<keyword evidence="3" id="KW-0597">Phosphoprotein</keyword>
<feature type="domain" description="HD-GYP" evidence="8">
    <location>
        <begin position="142"/>
        <end position="350"/>
    </location>
</feature>
<dbReference type="InterPro" id="IPR011006">
    <property type="entry name" value="CheY-like_superfamily"/>
</dbReference>
<dbReference type="InterPro" id="IPR043128">
    <property type="entry name" value="Rev_trsase/Diguanyl_cyclase"/>
</dbReference>